<dbReference type="Proteomes" id="UP000398389">
    <property type="component" value="Unassembled WGS sequence"/>
</dbReference>
<feature type="compositionally biased region" description="Basic and acidic residues" evidence="1">
    <location>
        <begin position="78"/>
        <end position="119"/>
    </location>
</feature>
<dbReference type="EMBL" id="CABVLU010000001">
    <property type="protein sequence ID" value="VVT46484.1"/>
    <property type="molecule type" value="Genomic_DNA"/>
</dbReference>
<proteinExistence type="predicted"/>
<reference evidence="2 3" key="1">
    <citation type="submission" date="2019-09" db="EMBL/GenBank/DDBJ databases">
        <authorList>
            <person name="Brejova B."/>
        </authorList>
    </citation>
    <scope>NUCLEOTIDE SEQUENCE [LARGE SCALE GENOMIC DNA]</scope>
</reference>
<dbReference type="OrthoDB" id="5398685at2759"/>
<evidence type="ECO:0000256" key="1">
    <source>
        <dbReference type="SAM" id="MobiDB-lite"/>
    </source>
</evidence>
<keyword evidence="3" id="KW-1185">Reference proteome</keyword>
<feature type="region of interest" description="Disordered" evidence="1">
    <location>
        <begin position="66"/>
        <end position="119"/>
    </location>
</feature>
<evidence type="ECO:0000313" key="2">
    <source>
        <dbReference type="EMBL" id="VVT46484.1"/>
    </source>
</evidence>
<gene>
    <name evidence="2" type="ORF">SAPINGB_P001236</name>
</gene>
<evidence type="ECO:0000313" key="3">
    <source>
        <dbReference type="Proteomes" id="UP000398389"/>
    </source>
</evidence>
<organism evidence="2 3">
    <name type="scientific">Magnusiomyces paraingens</name>
    <dbReference type="NCBI Taxonomy" id="2606893"/>
    <lineage>
        <taxon>Eukaryota</taxon>
        <taxon>Fungi</taxon>
        <taxon>Dikarya</taxon>
        <taxon>Ascomycota</taxon>
        <taxon>Saccharomycotina</taxon>
        <taxon>Dipodascomycetes</taxon>
        <taxon>Dipodascales</taxon>
        <taxon>Dipodascaceae</taxon>
        <taxon>Magnusiomyces</taxon>
    </lineage>
</organism>
<name>A0A5E8BAW8_9ASCO</name>
<accession>A0A5E8BAW8</accession>
<protein>
    <submittedName>
        <fullName evidence="2">Uncharacterized protein</fullName>
    </submittedName>
</protein>
<sequence length="119" mass="13405">MGAEQTEGAAEVAAVYEEMRKAEEYATRLERLLDSIDAKVDAILSSQELADLENAEREIAEIQDKLAELDVVEEEDENEKKVSTKEDKTSSLEDEKSESKNSKEPTKEPKEPETKKESK</sequence>
<dbReference type="GeneID" id="43580059"/>
<dbReference type="RefSeq" id="XP_031851850.1">
    <property type="nucleotide sequence ID" value="XM_031995959.1"/>
</dbReference>
<dbReference type="AlphaFoldDB" id="A0A5E8BAW8"/>